<dbReference type="GO" id="GO:0004400">
    <property type="term" value="F:histidinol-phosphate transaminase activity"/>
    <property type="evidence" value="ECO:0007669"/>
    <property type="project" value="UniProtKB-UniRule"/>
</dbReference>
<keyword evidence="15" id="KW-1185">Reference proteome</keyword>
<dbReference type="PROSITE" id="PS00599">
    <property type="entry name" value="AA_TRANSFER_CLASS_2"/>
    <property type="match status" value="1"/>
</dbReference>
<keyword evidence="9 12" id="KW-0663">Pyridoxal phosphate</keyword>
<evidence type="ECO:0000256" key="4">
    <source>
        <dbReference type="ARBA" id="ARBA00007970"/>
    </source>
</evidence>
<dbReference type="InterPro" id="IPR015424">
    <property type="entry name" value="PyrdxlP-dep_Trfase"/>
</dbReference>
<protein>
    <recommendedName>
        <fullName evidence="12">Histidinol-phosphate aminotransferase</fullName>
        <ecNumber evidence="12">2.6.1.9</ecNumber>
    </recommendedName>
    <alternativeName>
        <fullName evidence="12">Imidazole acetol-phosphate transaminase</fullName>
    </alternativeName>
</protein>
<reference evidence="14" key="1">
    <citation type="submission" date="2020-08" db="EMBL/GenBank/DDBJ databases">
        <title>Pontibacter sp. SD6 16S ribosomal RNA gene Genome sequencing and assembly.</title>
        <authorList>
            <person name="Kang M."/>
        </authorList>
    </citation>
    <scope>NUCLEOTIDE SEQUENCE</scope>
    <source>
        <strain evidence="14">SD6</strain>
    </source>
</reference>
<name>A0A923N3Z2_9BACT</name>
<accession>A0A923N3Z2</accession>
<feature type="modified residue" description="N6-(pyridoxal phosphate)lysine" evidence="12">
    <location>
        <position position="209"/>
    </location>
</feature>
<comment type="pathway">
    <text evidence="3">Lipid metabolism.</text>
</comment>
<dbReference type="Proteomes" id="UP000603640">
    <property type="component" value="Unassembled WGS sequence"/>
</dbReference>
<dbReference type="Pfam" id="PF00155">
    <property type="entry name" value="Aminotran_1_2"/>
    <property type="match status" value="1"/>
</dbReference>
<dbReference type="GO" id="GO:0000105">
    <property type="term" value="P:L-histidine biosynthetic process"/>
    <property type="evidence" value="ECO:0007669"/>
    <property type="project" value="UniProtKB-UniRule"/>
</dbReference>
<evidence type="ECO:0000256" key="5">
    <source>
        <dbReference type="ARBA" id="ARBA00011738"/>
    </source>
</evidence>
<dbReference type="RefSeq" id="WP_187065791.1">
    <property type="nucleotide sequence ID" value="NZ_JACRVF010000001.1"/>
</dbReference>
<comment type="caution">
    <text evidence="14">The sequence shown here is derived from an EMBL/GenBank/DDBJ whole genome shotgun (WGS) entry which is preliminary data.</text>
</comment>
<gene>
    <name evidence="12 14" type="primary">hisC</name>
    <name evidence="14" type="ORF">H8S84_03035</name>
</gene>
<dbReference type="InterPro" id="IPR004839">
    <property type="entry name" value="Aminotransferase_I/II_large"/>
</dbReference>
<comment type="cofactor">
    <cofactor evidence="1 12">
        <name>pyridoxal 5'-phosphate</name>
        <dbReference type="ChEBI" id="CHEBI:597326"/>
    </cofactor>
</comment>
<comment type="subunit">
    <text evidence="5 12">Homodimer.</text>
</comment>
<organism evidence="14 15">
    <name type="scientific">Pontibacter cellulosilyticus</name>
    <dbReference type="NCBI Taxonomy" id="1720253"/>
    <lineage>
        <taxon>Bacteria</taxon>
        <taxon>Pseudomonadati</taxon>
        <taxon>Bacteroidota</taxon>
        <taxon>Cytophagia</taxon>
        <taxon>Cytophagales</taxon>
        <taxon>Hymenobacteraceae</taxon>
        <taxon>Pontibacter</taxon>
    </lineage>
</organism>
<proteinExistence type="inferred from homology"/>
<evidence type="ECO:0000256" key="8">
    <source>
        <dbReference type="ARBA" id="ARBA00022679"/>
    </source>
</evidence>
<comment type="catalytic activity">
    <reaction evidence="11 12">
        <text>L-histidinol phosphate + 2-oxoglutarate = 3-(imidazol-4-yl)-2-oxopropyl phosphate + L-glutamate</text>
        <dbReference type="Rhea" id="RHEA:23744"/>
        <dbReference type="ChEBI" id="CHEBI:16810"/>
        <dbReference type="ChEBI" id="CHEBI:29985"/>
        <dbReference type="ChEBI" id="CHEBI:57766"/>
        <dbReference type="ChEBI" id="CHEBI:57980"/>
        <dbReference type="EC" id="2.6.1.9"/>
    </reaction>
</comment>
<evidence type="ECO:0000256" key="10">
    <source>
        <dbReference type="ARBA" id="ARBA00023102"/>
    </source>
</evidence>
<evidence type="ECO:0000256" key="9">
    <source>
        <dbReference type="ARBA" id="ARBA00022898"/>
    </source>
</evidence>
<keyword evidence="6 12" id="KW-0032">Aminotransferase</keyword>
<evidence type="ECO:0000313" key="15">
    <source>
        <dbReference type="Proteomes" id="UP000603640"/>
    </source>
</evidence>
<comment type="similarity">
    <text evidence="4 12">Belongs to the class-II pyridoxal-phosphate-dependent aminotransferase family. Histidinol-phosphate aminotransferase subfamily.</text>
</comment>
<dbReference type="AlphaFoldDB" id="A0A923N3Z2"/>
<keyword evidence="10 12" id="KW-0368">Histidine biosynthesis</keyword>
<dbReference type="EC" id="2.6.1.9" evidence="12"/>
<dbReference type="Gene3D" id="3.40.640.10">
    <property type="entry name" value="Type I PLP-dependent aspartate aminotransferase-like (Major domain)"/>
    <property type="match status" value="1"/>
</dbReference>
<dbReference type="InterPro" id="IPR015422">
    <property type="entry name" value="PyrdxlP-dep_Trfase_small"/>
</dbReference>
<evidence type="ECO:0000259" key="13">
    <source>
        <dbReference type="Pfam" id="PF00155"/>
    </source>
</evidence>
<evidence type="ECO:0000256" key="3">
    <source>
        <dbReference type="ARBA" id="ARBA00005189"/>
    </source>
</evidence>
<dbReference type="InterPro" id="IPR015421">
    <property type="entry name" value="PyrdxlP-dep_Trfase_major"/>
</dbReference>
<evidence type="ECO:0000256" key="12">
    <source>
        <dbReference type="HAMAP-Rule" id="MF_01023"/>
    </source>
</evidence>
<evidence type="ECO:0000256" key="11">
    <source>
        <dbReference type="ARBA" id="ARBA00047481"/>
    </source>
</evidence>
<keyword evidence="8 12" id="KW-0808">Transferase</keyword>
<dbReference type="HAMAP" id="MF_01023">
    <property type="entry name" value="HisC_aminotrans_2"/>
    <property type="match status" value="1"/>
</dbReference>
<dbReference type="SUPFAM" id="SSF53383">
    <property type="entry name" value="PLP-dependent transferases"/>
    <property type="match status" value="1"/>
</dbReference>
<sequence>MFNLESIIRPNVLKMKPYASARDEFKGAANVFLDANENNLGSLAGENYNRYPDPHQNKLKATIAEIKGVNPNQIFLGNGSDEAIDLLLRAFCTPGVDALLCLPPTYGMYEVSANLNDVHIDTVQLTPDFQIPVREVMQSIKPETKILFICSPNNPTGNSIDPESIETLLDNFEGIVVIDEAYIDFATAASWTTRLEEYPNLVVLQTFSKAWGMAGLRLGMAFGSEALIAILDKIKPPYNINEATQELVLQALDKTEVLKDMVEEIVQERELLVQALPQLSTVEFVYPSEANFILVKVKDANKLYNYLLNKGIVVRNRSSLKGCEGCLRISVGTLEENQELLKAIEEFGSKDNG</sequence>
<dbReference type="InterPro" id="IPR001917">
    <property type="entry name" value="Aminotrans_II_pyridoxalP_BS"/>
</dbReference>
<dbReference type="GO" id="GO:0030170">
    <property type="term" value="F:pyridoxal phosphate binding"/>
    <property type="evidence" value="ECO:0007669"/>
    <property type="project" value="InterPro"/>
</dbReference>
<evidence type="ECO:0000256" key="7">
    <source>
        <dbReference type="ARBA" id="ARBA00022605"/>
    </source>
</evidence>
<dbReference type="NCBIfam" id="TIGR01141">
    <property type="entry name" value="hisC"/>
    <property type="match status" value="1"/>
</dbReference>
<evidence type="ECO:0000256" key="6">
    <source>
        <dbReference type="ARBA" id="ARBA00022576"/>
    </source>
</evidence>
<dbReference type="CDD" id="cd00609">
    <property type="entry name" value="AAT_like"/>
    <property type="match status" value="1"/>
</dbReference>
<evidence type="ECO:0000256" key="1">
    <source>
        <dbReference type="ARBA" id="ARBA00001933"/>
    </source>
</evidence>
<evidence type="ECO:0000256" key="2">
    <source>
        <dbReference type="ARBA" id="ARBA00005011"/>
    </source>
</evidence>
<comment type="pathway">
    <text evidence="2 12">Amino-acid biosynthesis; L-histidine biosynthesis; L-histidine from 5-phospho-alpha-D-ribose 1-diphosphate: step 7/9.</text>
</comment>
<keyword evidence="7 12" id="KW-0028">Amino-acid biosynthesis</keyword>
<dbReference type="InterPro" id="IPR005861">
    <property type="entry name" value="HisP_aminotrans"/>
</dbReference>
<dbReference type="PANTHER" id="PTHR42885:SF2">
    <property type="entry name" value="HISTIDINOL-PHOSPHATE AMINOTRANSFERASE"/>
    <property type="match status" value="1"/>
</dbReference>
<feature type="domain" description="Aminotransferase class I/classII large" evidence="13">
    <location>
        <begin position="38"/>
        <end position="344"/>
    </location>
</feature>
<dbReference type="PANTHER" id="PTHR42885">
    <property type="entry name" value="HISTIDINOL-PHOSPHATE AMINOTRANSFERASE-RELATED"/>
    <property type="match status" value="1"/>
</dbReference>
<evidence type="ECO:0000313" key="14">
    <source>
        <dbReference type="EMBL" id="MBC5991806.1"/>
    </source>
</evidence>
<dbReference type="EMBL" id="JACRVF010000001">
    <property type="protein sequence ID" value="MBC5991806.1"/>
    <property type="molecule type" value="Genomic_DNA"/>
</dbReference>
<dbReference type="Gene3D" id="3.90.1150.10">
    <property type="entry name" value="Aspartate Aminotransferase, domain 1"/>
    <property type="match status" value="1"/>
</dbReference>